<sequence>MVALGEWSSDTIKLLDTQDLSVQLTVSLRGTAHARSVLLSPLGGLDHLVVGTGDGHVQIYNFHGGPGGPRVSGGRRVVVGNSAVSLKSFTYQPPGEVPRTAVLAHCPQSSCAVLYAELAKEAQEEARTTRDAVCVRAARLHGGERLVSISSVDTEALPGSGGAAFVWLGADHRLALGRVDSALRLRHVHARLNAHPTALAYHPGCRCAVALVDRTPRGKSASPRSSLQLHQIDNLCEVLSQTLPAGHVGCGVLCGPLHHTSADMRHASPWGASHAPLHPQPRKHFVIISSYVYGALQDAADPDSGGGTAARAVGVRGVLTVYEVQWRRKGETRDEFQLVLHGTCALRSVCHCLQWMPSPSCKGGADEDRVLLAGGHDALYMYSLRVDDGSTAGKGVVADALRVINSAATAPLPLLAAPEDDEEEVDSEGGKEEARSRATEERLRQRVHLELLGETRMPHRQAVSVLACTPTSLLGAEVFSSFAVVQAAQRVGTVSDDSPEAASGTCVAPAHGDAASGAHKPGPPSTALSLAAVDQSPILVQALHALSETLILVAAHPNTLLIMERQLSEEAHFIERERRRAQAAFERGGGAASTALPDGAPGGTGPNAPAADNAGGAEPLTANPQAAPGATPGPEDAAEPARASWADSAPALRIVGGCQPGHMIMHILWGRLGLPVRDLPVRDLPDEFAESPLTNLGNAPANLEQTSLEGSSEGDIGGPGGVPGLQPNDLDGNGKSDVAASAAVEERGLLLCGEAGEVIAGAWAAAHQMPGLVAAQRALQAVPQSAFVPDCMRLVQHAEHWNSSLCSYDELDDDREYLNGHGGSAGTDQRSRSANDLENDIATGVSSSLREPAASDLQPASKDIRATVWRCIDGDFVVRLGDHSCGVTLDGGPPGDSQDKQPTDSSQNLASIPEVLAYAQSTGWH</sequence>
<organism evidence="2 3">
    <name type="scientific">Cymbomonas tetramitiformis</name>
    <dbReference type="NCBI Taxonomy" id="36881"/>
    <lineage>
        <taxon>Eukaryota</taxon>
        <taxon>Viridiplantae</taxon>
        <taxon>Chlorophyta</taxon>
        <taxon>Pyramimonadophyceae</taxon>
        <taxon>Pyramimonadales</taxon>
        <taxon>Pyramimonadaceae</taxon>
        <taxon>Cymbomonas</taxon>
    </lineage>
</organism>
<evidence type="ECO:0000313" key="2">
    <source>
        <dbReference type="EMBL" id="KAK3248446.1"/>
    </source>
</evidence>
<dbReference type="AlphaFoldDB" id="A0AAE0C4S6"/>
<protein>
    <submittedName>
        <fullName evidence="2">Uncharacterized protein</fullName>
    </submittedName>
</protein>
<keyword evidence="3" id="KW-1185">Reference proteome</keyword>
<dbReference type="Proteomes" id="UP001190700">
    <property type="component" value="Unassembled WGS sequence"/>
</dbReference>
<proteinExistence type="predicted"/>
<accession>A0AAE0C4S6</accession>
<dbReference type="Gene3D" id="2.130.10.10">
    <property type="entry name" value="YVTN repeat-like/Quinoprotein amine dehydrogenase"/>
    <property type="match status" value="1"/>
</dbReference>
<feature type="compositionally biased region" description="Acidic residues" evidence="1">
    <location>
        <begin position="418"/>
        <end position="427"/>
    </location>
</feature>
<evidence type="ECO:0000313" key="3">
    <source>
        <dbReference type="Proteomes" id="UP001190700"/>
    </source>
</evidence>
<feature type="region of interest" description="Disordered" evidence="1">
    <location>
        <begin position="705"/>
        <end position="739"/>
    </location>
</feature>
<evidence type="ECO:0000256" key="1">
    <source>
        <dbReference type="SAM" id="MobiDB-lite"/>
    </source>
</evidence>
<dbReference type="SUPFAM" id="SSF50952">
    <property type="entry name" value="Soluble quinoprotein glucose dehydrogenase"/>
    <property type="match status" value="1"/>
</dbReference>
<feature type="region of interest" description="Disordered" evidence="1">
    <location>
        <begin position="414"/>
        <end position="441"/>
    </location>
</feature>
<dbReference type="InterPro" id="IPR015943">
    <property type="entry name" value="WD40/YVTN_repeat-like_dom_sf"/>
</dbReference>
<dbReference type="InterPro" id="IPR011041">
    <property type="entry name" value="Quinoprot_gluc/sorb_DH_b-prop"/>
</dbReference>
<feature type="compositionally biased region" description="Basic and acidic residues" evidence="1">
    <location>
        <begin position="428"/>
        <end position="441"/>
    </location>
</feature>
<feature type="region of interest" description="Disordered" evidence="1">
    <location>
        <begin position="582"/>
        <end position="644"/>
    </location>
</feature>
<feature type="compositionally biased region" description="Low complexity" evidence="1">
    <location>
        <begin position="606"/>
        <end position="617"/>
    </location>
</feature>
<dbReference type="EMBL" id="LGRX02028081">
    <property type="protein sequence ID" value="KAK3248446.1"/>
    <property type="molecule type" value="Genomic_DNA"/>
</dbReference>
<gene>
    <name evidence="2" type="ORF">CYMTET_42092</name>
</gene>
<feature type="region of interest" description="Disordered" evidence="1">
    <location>
        <begin position="888"/>
        <end position="911"/>
    </location>
</feature>
<name>A0AAE0C4S6_9CHLO</name>
<reference evidence="2 3" key="1">
    <citation type="journal article" date="2015" name="Genome Biol. Evol.">
        <title>Comparative Genomics of a Bacterivorous Green Alga Reveals Evolutionary Causalities and Consequences of Phago-Mixotrophic Mode of Nutrition.</title>
        <authorList>
            <person name="Burns J.A."/>
            <person name="Paasch A."/>
            <person name="Narechania A."/>
            <person name="Kim E."/>
        </authorList>
    </citation>
    <scope>NUCLEOTIDE SEQUENCE [LARGE SCALE GENOMIC DNA]</scope>
    <source>
        <strain evidence="2 3">PLY_AMNH</strain>
    </source>
</reference>
<comment type="caution">
    <text evidence="2">The sequence shown here is derived from an EMBL/GenBank/DDBJ whole genome shotgun (WGS) entry which is preliminary data.</text>
</comment>